<feature type="binding site" evidence="7">
    <location>
        <position position="79"/>
    </location>
    <ligand>
        <name>substrate</name>
    </ligand>
</feature>
<evidence type="ECO:0000313" key="8">
    <source>
        <dbReference type="EMBL" id="PWB08638.1"/>
    </source>
</evidence>
<evidence type="ECO:0000256" key="2">
    <source>
        <dbReference type="ARBA" id="ARBA00022679"/>
    </source>
</evidence>
<protein>
    <recommendedName>
        <fullName evidence="7">Shikimate kinase</fullName>
        <shortName evidence="7">SK</shortName>
        <ecNumber evidence="7">2.7.1.71</ecNumber>
    </recommendedName>
</protein>
<dbReference type="NCBIfam" id="NF010555">
    <property type="entry name" value="PRK13949.1"/>
    <property type="match status" value="1"/>
</dbReference>
<sequence length="182" mass="20579">MKPIFLIGYMGCGKSTLGRNVARMTGLQFIDLDNFIEARFHASVKEIFASRGEEGFRDIERRMLIETSDFQDVIVACGGGTPCFFDNMEIMNSKGVTVYLDASLEKLHTRLMRGRHKRPLIAGMESEQLREFIVKALESRMPYYSKASMVFRSDLLENEAEVGETASRFISQLGLTAKESDI</sequence>
<organism evidence="8 9">
    <name type="scientific">Paramuribaculum intestinale</name>
    <dbReference type="NCBI Taxonomy" id="2094151"/>
    <lineage>
        <taxon>Bacteria</taxon>
        <taxon>Pseudomonadati</taxon>
        <taxon>Bacteroidota</taxon>
        <taxon>Bacteroidia</taxon>
        <taxon>Bacteroidales</taxon>
        <taxon>Muribaculaceae</taxon>
        <taxon>Paramuribaculum</taxon>
    </lineage>
</organism>
<evidence type="ECO:0000256" key="5">
    <source>
        <dbReference type="ARBA" id="ARBA00022840"/>
    </source>
</evidence>
<accession>A0A2V1IUS0</accession>
<evidence type="ECO:0000256" key="3">
    <source>
        <dbReference type="ARBA" id="ARBA00022741"/>
    </source>
</evidence>
<feature type="binding site" evidence="7">
    <location>
        <position position="140"/>
    </location>
    <ligand>
        <name>substrate</name>
    </ligand>
</feature>
<comment type="cofactor">
    <cofactor evidence="7">
        <name>Mg(2+)</name>
        <dbReference type="ChEBI" id="CHEBI:18420"/>
    </cofactor>
    <text evidence="7">Binds 1 Mg(2+) ion per subunit.</text>
</comment>
<keyword evidence="7" id="KW-0963">Cytoplasm</keyword>
<evidence type="ECO:0000313" key="9">
    <source>
        <dbReference type="Proteomes" id="UP000244925"/>
    </source>
</evidence>
<dbReference type="GO" id="GO:0005829">
    <property type="term" value="C:cytosol"/>
    <property type="evidence" value="ECO:0007669"/>
    <property type="project" value="TreeGrafter"/>
</dbReference>
<dbReference type="GO" id="GO:0005524">
    <property type="term" value="F:ATP binding"/>
    <property type="evidence" value="ECO:0007669"/>
    <property type="project" value="UniProtKB-UniRule"/>
</dbReference>
<dbReference type="PANTHER" id="PTHR21087">
    <property type="entry name" value="SHIKIMATE KINASE"/>
    <property type="match status" value="1"/>
</dbReference>
<dbReference type="Gene3D" id="3.40.50.300">
    <property type="entry name" value="P-loop containing nucleotide triphosphate hydrolases"/>
    <property type="match status" value="1"/>
</dbReference>
<dbReference type="InterPro" id="IPR000623">
    <property type="entry name" value="Shikimate_kinase/TSH1"/>
</dbReference>
<keyword evidence="2 7" id="KW-0808">Transferase</keyword>
<dbReference type="InterPro" id="IPR027417">
    <property type="entry name" value="P-loop_NTPase"/>
</dbReference>
<comment type="caution">
    <text evidence="8">The sequence shown here is derived from an EMBL/GenBank/DDBJ whole genome shotgun (WGS) entry which is preliminary data.</text>
</comment>
<gene>
    <name evidence="7" type="primary">aroK</name>
    <name evidence="8" type="ORF">C5O25_03690</name>
</gene>
<reference evidence="9" key="1">
    <citation type="submission" date="2018-02" db="EMBL/GenBank/DDBJ databases">
        <authorList>
            <person name="Clavel T."/>
            <person name="Strowig T."/>
        </authorList>
    </citation>
    <scope>NUCLEOTIDE SEQUENCE [LARGE SCALE GENOMIC DNA]</scope>
    <source>
        <strain evidence="9">DSM 100764</strain>
    </source>
</reference>
<dbReference type="GO" id="GO:0004765">
    <property type="term" value="F:shikimate kinase activity"/>
    <property type="evidence" value="ECO:0007669"/>
    <property type="project" value="UniProtKB-UniRule"/>
</dbReference>
<evidence type="ECO:0000256" key="7">
    <source>
        <dbReference type="HAMAP-Rule" id="MF_00109"/>
    </source>
</evidence>
<evidence type="ECO:0000256" key="6">
    <source>
        <dbReference type="ARBA" id="ARBA00023141"/>
    </source>
</evidence>
<evidence type="ECO:0000256" key="1">
    <source>
        <dbReference type="ARBA" id="ARBA00022605"/>
    </source>
</evidence>
<keyword evidence="6 7" id="KW-0057">Aromatic amino acid biosynthesis</keyword>
<keyword evidence="9" id="KW-1185">Reference proteome</keyword>
<feature type="binding site" evidence="7">
    <location>
        <position position="33"/>
    </location>
    <ligand>
        <name>substrate</name>
    </ligand>
</feature>
<dbReference type="HAMAP" id="MF_00109">
    <property type="entry name" value="Shikimate_kinase"/>
    <property type="match status" value="1"/>
</dbReference>
<dbReference type="GO" id="GO:0008652">
    <property type="term" value="P:amino acid biosynthetic process"/>
    <property type="evidence" value="ECO:0007669"/>
    <property type="project" value="UniProtKB-KW"/>
</dbReference>
<keyword evidence="3 7" id="KW-0547">Nucleotide-binding</keyword>
<dbReference type="GO" id="GO:0009423">
    <property type="term" value="P:chorismate biosynthetic process"/>
    <property type="evidence" value="ECO:0007669"/>
    <property type="project" value="UniProtKB-UniRule"/>
</dbReference>
<keyword evidence="4 7" id="KW-0418">Kinase</keyword>
<comment type="catalytic activity">
    <reaction evidence="7">
        <text>shikimate + ATP = 3-phosphoshikimate + ADP + H(+)</text>
        <dbReference type="Rhea" id="RHEA:13121"/>
        <dbReference type="ChEBI" id="CHEBI:15378"/>
        <dbReference type="ChEBI" id="CHEBI:30616"/>
        <dbReference type="ChEBI" id="CHEBI:36208"/>
        <dbReference type="ChEBI" id="CHEBI:145989"/>
        <dbReference type="ChEBI" id="CHEBI:456216"/>
        <dbReference type="EC" id="2.7.1.71"/>
    </reaction>
</comment>
<dbReference type="GO" id="GO:0009073">
    <property type="term" value="P:aromatic amino acid family biosynthetic process"/>
    <property type="evidence" value="ECO:0007669"/>
    <property type="project" value="UniProtKB-KW"/>
</dbReference>
<comment type="similarity">
    <text evidence="7">Belongs to the shikimate kinase family.</text>
</comment>
<feature type="binding site" evidence="7">
    <location>
        <position position="118"/>
    </location>
    <ligand>
        <name>ATP</name>
        <dbReference type="ChEBI" id="CHEBI:30616"/>
    </ligand>
</feature>
<comment type="subunit">
    <text evidence="7">Monomer.</text>
</comment>
<comment type="subcellular location">
    <subcellularLocation>
        <location evidence="7">Cytoplasm</location>
    </subcellularLocation>
</comment>
<dbReference type="UniPathway" id="UPA00053">
    <property type="reaction ID" value="UER00088"/>
</dbReference>
<comment type="function">
    <text evidence="7">Catalyzes the specific phosphorylation of the 3-hydroxyl group of shikimic acid using ATP as a cosubstrate.</text>
</comment>
<dbReference type="SUPFAM" id="SSF52540">
    <property type="entry name" value="P-loop containing nucleoside triphosphate hydrolases"/>
    <property type="match status" value="1"/>
</dbReference>
<feature type="binding site" evidence="7">
    <location>
        <begin position="11"/>
        <end position="16"/>
    </location>
    <ligand>
        <name>ATP</name>
        <dbReference type="ChEBI" id="CHEBI:30616"/>
    </ligand>
</feature>
<dbReference type="RefSeq" id="WP_107035384.1">
    <property type="nucleotide sequence ID" value="NZ_CAONGC010000012.1"/>
</dbReference>
<keyword evidence="7" id="KW-0479">Metal-binding</keyword>
<proteinExistence type="inferred from homology"/>
<dbReference type="AlphaFoldDB" id="A0A2V1IUS0"/>
<keyword evidence="1 7" id="KW-0028">Amino-acid biosynthesis</keyword>
<evidence type="ECO:0000256" key="4">
    <source>
        <dbReference type="ARBA" id="ARBA00022777"/>
    </source>
</evidence>
<dbReference type="Proteomes" id="UP000244925">
    <property type="component" value="Unassembled WGS sequence"/>
</dbReference>
<dbReference type="PANTHER" id="PTHR21087:SF16">
    <property type="entry name" value="SHIKIMATE KINASE 1, CHLOROPLASTIC"/>
    <property type="match status" value="1"/>
</dbReference>
<dbReference type="GeneID" id="93425541"/>
<comment type="pathway">
    <text evidence="7">Metabolic intermediate biosynthesis; chorismate biosynthesis; chorismate from D-erythrose 4-phosphate and phosphoenolpyruvate: step 5/7.</text>
</comment>
<dbReference type="Pfam" id="PF01202">
    <property type="entry name" value="SKI"/>
    <property type="match status" value="1"/>
</dbReference>
<name>A0A2V1IUS0_9BACT</name>
<keyword evidence="7" id="KW-0460">Magnesium</keyword>
<dbReference type="CDD" id="cd00464">
    <property type="entry name" value="SK"/>
    <property type="match status" value="1"/>
</dbReference>
<dbReference type="InterPro" id="IPR031322">
    <property type="entry name" value="Shikimate/glucono_kinase"/>
</dbReference>
<dbReference type="EC" id="2.7.1.71" evidence="7"/>
<feature type="binding site" evidence="7">
    <location>
        <position position="15"/>
    </location>
    <ligand>
        <name>Mg(2+)</name>
        <dbReference type="ChEBI" id="CHEBI:18420"/>
    </ligand>
</feature>
<keyword evidence="5 7" id="KW-0067">ATP-binding</keyword>
<dbReference type="EMBL" id="PUBV01000005">
    <property type="protein sequence ID" value="PWB08638.1"/>
    <property type="molecule type" value="Genomic_DNA"/>
</dbReference>
<comment type="caution">
    <text evidence="7">Lacks conserved residue(s) required for the propagation of feature annotation.</text>
</comment>
<dbReference type="PRINTS" id="PR01100">
    <property type="entry name" value="SHIKIMTKNASE"/>
</dbReference>
<feature type="binding site" evidence="7">
    <location>
        <position position="57"/>
    </location>
    <ligand>
        <name>substrate</name>
    </ligand>
</feature>
<dbReference type="GO" id="GO:0000287">
    <property type="term" value="F:magnesium ion binding"/>
    <property type="evidence" value="ECO:0007669"/>
    <property type="project" value="UniProtKB-UniRule"/>
</dbReference>